<dbReference type="OrthoDB" id="3826455at2"/>
<dbReference type="EMBL" id="STGX01000021">
    <property type="protein sequence ID" value="THV23558.1"/>
    <property type="molecule type" value="Genomic_DNA"/>
</dbReference>
<keyword evidence="2" id="KW-1133">Transmembrane helix</keyword>
<evidence type="ECO:0000313" key="4">
    <source>
        <dbReference type="Proteomes" id="UP000305792"/>
    </source>
</evidence>
<evidence type="ECO:0000313" key="3">
    <source>
        <dbReference type="EMBL" id="THV23558.1"/>
    </source>
</evidence>
<reference evidence="3 4" key="1">
    <citation type="journal article" date="2018" name="Int. J. Syst. Evol. Microbiol.">
        <title>Glycomyces paridis sp. nov., isolated from the medicinal plant Paris polyphylla.</title>
        <authorList>
            <person name="Fang X.M."/>
            <person name="Bai J.L."/>
            <person name="Su J."/>
            <person name="Zhao L.L."/>
            <person name="Liu H.Y."/>
            <person name="Ma B.P."/>
            <person name="Zhang Y.Q."/>
            <person name="Yu L.Y."/>
        </authorList>
    </citation>
    <scope>NUCLEOTIDE SEQUENCE [LARGE SCALE GENOMIC DNA]</scope>
    <source>
        <strain evidence="3 4">CPCC 204357</strain>
    </source>
</reference>
<evidence type="ECO:0000256" key="1">
    <source>
        <dbReference type="SAM" id="MobiDB-lite"/>
    </source>
</evidence>
<feature type="region of interest" description="Disordered" evidence="1">
    <location>
        <begin position="264"/>
        <end position="295"/>
    </location>
</feature>
<feature type="compositionally biased region" description="Basic and acidic residues" evidence="1">
    <location>
        <begin position="1"/>
        <end position="10"/>
    </location>
</feature>
<dbReference type="RefSeq" id="WP_136531931.1">
    <property type="nucleotide sequence ID" value="NZ_STGX01000021.1"/>
</dbReference>
<protein>
    <submittedName>
        <fullName evidence="3">Uncharacterized protein</fullName>
    </submittedName>
</protein>
<keyword evidence="4" id="KW-1185">Reference proteome</keyword>
<dbReference type="Proteomes" id="UP000305792">
    <property type="component" value="Unassembled WGS sequence"/>
</dbReference>
<proteinExistence type="predicted"/>
<feature type="transmembrane region" description="Helical" evidence="2">
    <location>
        <begin position="159"/>
        <end position="184"/>
    </location>
</feature>
<keyword evidence="2" id="KW-0812">Transmembrane</keyword>
<accession>A0A4S8P0V3</accession>
<sequence>MSEGQERHGQWWESGPVFSTTDRGSKITTIAPGKRAGRFTTGLTIGTVFTALVWTGLAFLGYPRIFRAVHTAPAIEEMAATWWWLVLAVLAVLFMLLANLGLYGAVEERFGQQSAGFTVCVAAAGFGCFVGGALHLRLLASAIAAMPPSTPSWDRPDGVVLLLFTGSGLFGFLGAGLAAPFVLLRASRRQRTILRLRESAHRYPGQVVATDFRKQWIAGRPQFKVVIEYETPHLRGRFDTAMATQSDRVPLPGFPVLVSVGDASETLVEPDPDRPGAFDPDNSRYQQSSGGGGGA</sequence>
<feature type="transmembrane region" description="Helical" evidence="2">
    <location>
        <begin position="115"/>
        <end position="139"/>
    </location>
</feature>
<feature type="transmembrane region" description="Helical" evidence="2">
    <location>
        <begin position="82"/>
        <end position="103"/>
    </location>
</feature>
<organism evidence="3 4">
    <name type="scientific">Glycomyces paridis</name>
    <dbReference type="NCBI Taxonomy" id="2126555"/>
    <lineage>
        <taxon>Bacteria</taxon>
        <taxon>Bacillati</taxon>
        <taxon>Actinomycetota</taxon>
        <taxon>Actinomycetes</taxon>
        <taxon>Glycomycetales</taxon>
        <taxon>Glycomycetaceae</taxon>
        <taxon>Glycomyces</taxon>
    </lineage>
</organism>
<gene>
    <name evidence="3" type="ORF">E9998_22445</name>
</gene>
<comment type="caution">
    <text evidence="3">The sequence shown here is derived from an EMBL/GenBank/DDBJ whole genome shotgun (WGS) entry which is preliminary data.</text>
</comment>
<evidence type="ECO:0000256" key="2">
    <source>
        <dbReference type="SAM" id="Phobius"/>
    </source>
</evidence>
<dbReference type="AlphaFoldDB" id="A0A4S8P0V3"/>
<keyword evidence="2" id="KW-0472">Membrane</keyword>
<feature type="transmembrane region" description="Helical" evidence="2">
    <location>
        <begin position="43"/>
        <end position="62"/>
    </location>
</feature>
<feature type="region of interest" description="Disordered" evidence="1">
    <location>
        <begin position="1"/>
        <end position="24"/>
    </location>
</feature>
<name>A0A4S8P0V3_9ACTN</name>